<keyword evidence="5" id="KW-1185">Reference proteome</keyword>
<keyword evidence="1 4" id="KW-0378">Hydrolase</keyword>
<dbReference type="PANTHER" id="PTHR45648">
    <property type="entry name" value="GDSL LIPASE/ACYLHYDROLASE FAMILY PROTEIN (AFU_ORTHOLOGUE AFUA_4G14700)"/>
    <property type="match status" value="1"/>
</dbReference>
<accession>A0ABX0L7W5</accession>
<dbReference type="Gene3D" id="3.40.50.1110">
    <property type="entry name" value="SGNH hydrolase"/>
    <property type="match status" value="1"/>
</dbReference>
<sequence length="454" mass="50024">MKSLLLLGLALSPLSHSAAAEPVQPDPRYSHVLSSSGPLSREQLLKTAPPAPMSRAARGDANIELMSVPGPATYTYLRCYYRTGDAARPTTDYVWGLDPSSGDYYRLNGYWWSSSALDWKNMYYTDVAQSTLQSVCRGTLQKKGIQQNPAMVFAADNQLSFNYTVWTNDKAGQGSGINKIVAFGDSLSDNQNVYNASMWTLPNRNSWFLGHFSNGQVWVEYLAGRLQLPVYNWAIGGAGVDTQKLVIPGVQQQVQSWKDYMKQARDYDPATTLFTMLIGGNDFVNYNNSVDKVISGQSQALTSLIDAGARNILVLNLPDVSRAPVFQFKSGAAQVAVQVRDYNQRLNALAAQLRLKYGSGLKLNVFDSYALFNKVLGNPSAYQFNNTTQSCLNINADSSTNYLSSQSPRANCVNPDSFVFWDTLHPTTRTHKVLADEVYGFMNGSAGLAALPRR</sequence>
<evidence type="ECO:0000313" key="4">
    <source>
        <dbReference type="EMBL" id="NHR05188.1"/>
    </source>
</evidence>
<dbReference type="InterPro" id="IPR001087">
    <property type="entry name" value="GDSL"/>
</dbReference>
<gene>
    <name evidence="4" type="ORF">HA052_08240</name>
</gene>
<organism evidence="4 5">
    <name type="scientific">Chromobacterium fluminis</name>
    <dbReference type="NCBI Taxonomy" id="3044269"/>
    <lineage>
        <taxon>Bacteria</taxon>
        <taxon>Pseudomonadati</taxon>
        <taxon>Pseudomonadota</taxon>
        <taxon>Betaproteobacteria</taxon>
        <taxon>Neisseriales</taxon>
        <taxon>Chromobacteriaceae</taxon>
        <taxon>Chromobacterium</taxon>
    </lineage>
</organism>
<feature type="region of interest" description="Disordered" evidence="2">
    <location>
        <begin position="19"/>
        <end position="38"/>
    </location>
</feature>
<dbReference type="GO" id="GO:0016787">
    <property type="term" value="F:hydrolase activity"/>
    <property type="evidence" value="ECO:0007669"/>
    <property type="project" value="UniProtKB-KW"/>
</dbReference>
<dbReference type="InterPro" id="IPR051058">
    <property type="entry name" value="GDSL_Est/Lipase"/>
</dbReference>
<dbReference type="InterPro" id="IPR036514">
    <property type="entry name" value="SGNH_hydro_sf"/>
</dbReference>
<proteinExistence type="predicted"/>
<dbReference type="PANTHER" id="PTHR45648:SF22">
    <property type="entry name" value="GDSL LIPASE_ACYLHYDROLASE FAMILY PROTEIN (AFU_ORTHOLOGUE AFUA_4G14700)"/>
    <property type="match status" value="1"/>
</dbReference>
<evidence type="ECO:0000256" key="3">
    <source>
        <dbReference type="SAM" id="SignalP"/>
    </source>
</evidence>
<dbReference type="Pfam" id="PF00657">
    <property type="entry name" value="Lipase_GDSL"/>
    <property type="match status" value="1"/>
</dbReference>
<evidence type="ECO:0000313" key="5">
    <source>
        <dbReference type="Proteomes" id="UP001515641"/>
    </source>
</evidence>
<feature type="signal peptide" evidence="3">
    <location>
        <begin position="1"/>
        <end position="20"/>
    </location>
</feature>
<feature type="chain" id="PRO_5047268464" evidence="3">
    <location>
        <begin position="21"/>
        <end position="454"/>
    </location>
</feature>
<keyword evidence="3" id="KW-0732">Signal</keyword>
<evidence type="ECO:0000256" key="2">
    <source>
        <dbReference type="SAM" id="MobiDB-lite"/>
    </source>
</evidence>
<protein>
    <submittedName>
        <fullName evidence="4">SGNH/GDSL hydrolase family protein</fullName>
    </submittedName>
</protein>
<comment type="caution">
    <text evidence="4">The sequence shown here is derived from an EMBL/GenBank/DDBJ whole genome shotgun (WGS) entry which is preliminary data.</text>
</comment>
<dbReference type="CDD" id="cd01846">
    <property type="entry name" value="fatty_acyltransferase_like"/>
    <property type="match status" value="1"/>
</dbReference>
<name>A0ABX0L7W5_9NEIS</name>
<reference evidence="4 5" key="1">
    <citation type="submission" date="2020-03" db="EMBL/GenBank/DDBJ databases">
        <title>Draft genome sequence of environmentally isolated cultures.</title>
        <authorList>
            <person name="Wilson H.S."/>
            <person name="De Leon M.E."/>
        </authorList>
    </citation>
    <scope>NUCLEOTIDE SEQUENCE [LARGE SCALE GENOMIC DNA]</scope>
    <source>
        <strain evidence="4 5">HSC-31F16</strain>
    </source>
</reference>
<dbReference type="RefSeq" id="WP_166451559.1">
    <property type="nucleotide sequence ID" value="NZ_JAAOMA010000009.1"/>
</dbReference>
<dbReference type="SUPFAM" id="SSF52266">
    <property type="entry name" value="SGNH hydrolase"/>
    <property type="match status" value="1"/>
</dbReference>
<evidence type="ECO:0000256" key="1">
    <source>
        <dbReference type="ARBA" id="ARBA00022801"/>
    </source>
</evidence>
<dbReference type="Proteomes" id="UP001515641">
    <property type="component" value="Unassembled WGS sequence"/>
</dbReference>
<dbReference type="EMBL" id="JAAOMA010000009">
    <property type="protein sequence ID" value="NHR05188.1"/>
    <property type="molecule type" value="Genomic_DNA"/>
</dbReference>